<dbReference type="PANTHER" id="PTHR43236">
    <property type="entry name" value="ANTITOXIN HIGA1"/>
    <property type="match status" value="1"/>
</dbReference>
<organism evidence="2 3">
    <name type="scientific">Qipengyuania flava</name>
    <dbReference type="NCBI Taxonomy" id="192812"/>
    <lineage>
        <taxon>Bacteria</taxon>
        <taxon>Pseudomonadati</taxon>
        <taxon>Pseudomonadota</taxon>
        <taxon>Alphaproteobacteria</taxon>
        <taxon>Sphingomonadales</taxon>
        <taxon>Erythrobacteraceae</taxon>
        <taxon>Qipengyuania</taxon>
    </lineage>
</organism>
<dbReference type="Gene3D" id="1.10.10.2910">
    <property type="match status" value="1"/>
</dbReference>
<dbReference type="RefSeq" id="WP_151886087.1">
    <property type="nucleotide sequence ID" value="NZ_CP032228.1"/>
</dbReference>
<evidence type="ECO:0000259" key="1">
    <source>
        <dbReference type="Pfam" id="PF06114"/>
    </source>
</evidence>
<protein>
    <submittedName>
        <fullName evidence="2">ImmA/IrrE family metallo-endopeptidase</fullName>
    </submittedName>
</protein>
<gene>
    <name evidence="2" type="ORF">D0Y83_12695</name>
</gene>
<feature type="domain" description="IrrE N-terminal-like" evidence="1">
    <location>
        <begin position="89"/>
        <end position="180"/>
    </location>
</feature>
<dbReference type="AlphaFoldDB" id="A0A5P6NFR8"/>
<sequence length="305" mass="34884">MVTIRGARQEQHAKFTKLLLTELQDNFVPAFPRLEGTLDQEFALALRERFNEWRRKAEEKEEIGGAEETQFLHWLRIFTELQGAITAVHDAPETDYWGFFTDAGVDMPSIFINRSIQSKKSQLFTFCHEMAHYIEDAEGVSNPYFAENAIERRCNRFSAEFLAPEAEFAELVAGLGRTIRADVDLLIDIASRDSLLSKQATATRLLELNLLQKSDYSNWFAKNRQWYRKDKRDEVDNAPIIPNIHHAKSIGEIGYLPVYLADLAVSRKIIDAFDVEVALGISRKLQSKAFALARRRIEAVIDDAS</sequence>
<dbReference type="InterPro" id="IPR052345">
    <property type="entry name" value="Rad_response_metalloprotease"/>
</dbReference>
<dbReference type="PANTHER" id="PTHR43236:SF2">
    <property type="entry name" value="BLL0069 PROTEIN"/>
    <property type="match status" value="1"/>
</dbReference>
<dbReference type="InterPro" id="IPR010359">
    <property type="entry name" value="IrrE_HExxH"/>
</dbReference>
<reference evidence="3" key="1">
    <citation type="submission" date="2018-09" db="EMBL/GenBank/DDBJ databases">
        <title>Nocardia yunnanensis sp. nov., an actinomycete isolated from a soil sample.</title>
        <authorList>
            <person name="Zhang J."/>
        </authorList>
    </citation>
    <scope>NUCLEOTIDE SEQUENCE [LARGE SCALE GENOMIC DNA]</scope>
    <source>
        <strain evidence="3">21-3</strain>
    </source>
</reference>
<dbReference type="GeneID" id="69698170"/>
<dbReference type="EMBL" id="CP032228">
    <property type="protein sequence ID" value="QFI64033.1"/>
    <property type="molecule type" value="Genomic_DNA"/>
</dbReference>
<accession>A0A5P6NFR8</accession>
<dbReference type="Proteomes" id="UP000325385">
    <property type="component" value="Chromosome"/>
</dbReference>
<dbReference type="Pfam" id="PF06114">
    <property type="entry name" value="Peptidase_M78"/>
    <property type="match status" value="1"/>
</dbReference>
<proteinExistence type="predicted"/>
<evidence type="ECO:0000313" key="3">
    <source>
        <dbReference type="Proteomes" id="UP000325385"/>
    </source>
</evidence>
<evidence type="ECO:0000313" key="2">
    <source>
        <dbReference type="EMBL" id="QFI64033.1"/>
    </source>
</evidence>
<name>A0A5P6NFR8_9SPHN</name>